<dbReference type="EMBL" id="LR877160">
    <property type="protein sequence ID" value="CAD2220275.1"/>
    <property type="molecule type" value="Genomic_DNA"/>
</dbReference>
<gene>
    <name evidence="1" type="ORF">ADEAN_000779000</name>
</gene>
<evidence type="ECO:0000313" key="2">
    <source>
        <dbReference type="Proteomes" id="UP000515908"/>
    </source>
</evidence>
<reference evidence="1 2" key="1">
    <citation type="submission" date="2020-08" db="EMBL/GenBank/DDBJ databases">
        <authorList>
            <person name="Newling K."/>
            <person name="Davey J."/>
            <person name="Forrester S."/>
        </authorList>
    </citation>
    <scope>NUCLEOTIDE SEQUENCE [LARGE SCALE GENOMIC DNA]</scope>
    <source>
        <strain evidence="2">Crithidia deanei Carvalho (ATCC PRA-265)</strain>
    </source>
</reference>
<dbReference type="AlphaFoldDB" id="A0A7G2CLH3"/>
<sequence>MISRSVSDFLAHKRVLDRLKTGEVATVVNEIGLEYQFICKATPSDGQWQMMLCDERDEREFLTVERVVELGWSGSTMVMVVTVDGDEAPVRLLFSPNTQMATREQWDEVLRTVLNVGTRERRRNNDFTTITPVTHKQMPITPRTVRAPFEKPTELLSKTPVVSRRDAEEVPHPPSYQEDQLATIYENLEKRLEHLKGLKEWLLQSDTSTRQLHEFCEAAERDSPP</sequence>
<accession>A0A7G2CLH3</accession>
<organism evidence="1 2">
    <name type="scientific">Angomonas deanei</name>
    <dbReference type="NCBI Taxonomy" id="59799"/>
    <lineage>
        <taxon>Eukaryota</taxon>
        <taxon>Discoba</taxon>
        <taxon>Euglenozoa</taxon>
        <taxon>Kinetoplastea</taxon>
        <taxon>Metakinetoplastina</taxon>
        <taxon>Trypanosomatida</taxon>
        <taxon>Trypanosomatidae</taxon>
        <taxon>Strigomonadinae</taxon>
        <taxon>Angomonas</taxon>
    </lineage>
</organism>
<protein>
    <submittedName>
        <fullName evidence="1">Uncharacterized protein</fullName>
    </submittedName>
</protein>
<proteinExistence type="predicted"/>
<name>A0A7G2CLH3_9TRYP</name>
<dbReference type="VEuPathDB" id="TriTrypDB:ADEAN_000779000"/>
<evidence type="ECO:0000313" key="1">
    <source>
        <dbReference type="EMBL" id="CAD2220275.1"/>
    </source>
</evidence>
<keyword evidence="2" id="KW-1185">Reference proteome</keyword>
<dbReference type="Proteomes" id="UP000515908">
    <property type="component" value="Chromosome 16"/>
</dbReference>